<dbReference type="InterPro" id="IPR016449">
    <property type="entry name" value="K_chnl_inward-rec_Kir"/>
</dbReference>
<sequence length="487" mass="56088">MSEKIEHVLGSIYLYADNEKPKRSSTPFLDFIRRMFCQQAEQIEEKRQALIKKNGHYRVRYTGLDDQRRKFLFDLYNSLLDLKWRYALAFFFNAFFISFVIFAIFWWLMCYNHGDFEADNIANPKWNACISGIQNFETSLLFAIETQTTVGYGFVYPNIDCGGTIILVFLQVTVERLLESFLLGFIFVKFAQPTRRRNTLKFSKHACITQEDGNLVLQIRVGDMRQSHLLDATVHGVMVNRLVTDEGFLYPLYASNVKFQADAMNDKLVLMWPVIMRHTITKDSPFWGVKPADLSNEKYELIVYVEGTLETTGEFCQARTSYMPKEILWGHRFDRIDQFDCGTGVWEVDFDGFNDVVYYENIYYSAKELSAIKSGKMNPSKRDGDKEGTEKKQTSPANLTPRIIPYDSEPPELPVRDHKSFPGSGTKPFDENNSNDCQIKATKLSKRDVKPSVRTSVISADYLTADDEFSLEEGDCSNGSPRRTGIF</sequence>
<dbReference type="EMBL" id="JBJQND010000013">
    <property type="protein sequence ID" value="KAL3857042.1"/>
    <property type="molecule type" value="Genomic_DNA"/>
</dbReference>
<dbReference type="GO" id="GO:0034702">
    <property type="term" value="C:monoatomic ion channel complex"/>
    <property type="evidence" value="ECO:0007669"/>
    <property type="project" value="UniProtKB-KW"/>
</dbReference>
<dbReference type="InterPro" id="IPR013518">
    <property type="entry name" value="K_chnl_inward-rec_Kir_cyto"/>
</dbReference>
<keyword evidence="18" id="KW-1185">Reference proteome</keyword>
<evidence type="ECO:0000313" key="16">
    <source>
        <dbReference type="EMBL" id="KAL3856939.1"/>
    </source>
</evidence>
<dbReference type="InterPro" id="IPR040445">
    <property type="entry name" value="Kir_TM"/>
</dbReference>
<dbReference type="PANTHER" id="PTHR11767:SF102">
    <property type="entry name" value="INWARDLY RECTIFYING POTASSIUM CHANNEL 1, ISOFORM F"/>
    <property type="match status" value="1"/>
</dbReference>
<feature type="transmembrane region" description="Helical" evidence="13">
    <location>
        <begin position="86"/>
        <end position="109"/>
    </location>
</feature>
<comment type="subcellular location">
    <subcellularLocation>
        <location evidence="1 11">Membrane</location>
        <topology evidence="1 11">Multi-pass membrane protein</topology>
    </subcellularLocation>
</comment>
<evidence type="ECO:0000313" key="18">
    <source>
        <dbReference type="Proteomes" id="UP001634394"/>
    </source>
</evidence>
<keyword evidence="6 11" id="KW-0630">Potassium</keyword>
<evidence type="ECO:0000256" key="11">
    <source>
        <dbReference type="RuleBase" id="RU003822"/>
    </source>
</evidence>
<keyword evidence="10 11" id="KW-0407">Ion channel</keyword>
<evidence type="ECO:0000256" key="13">
    <source>
        <dbReference type="SAM" id="Phobius"/>
    </source>
</evidence>
<keyword evidence="2 11" id="KW-0813">Transport</keyword>
<dbReference type="GO" id="GO:0034220">
    <property type="term" value="P:monoatomic ion transmembrane transport"/>
    <property type="evidence" value="ECO:0007669"/>
    <property type="project" value="UniProtKB-KW"/>
</dbReference>
<keyword evidence="3 11" id="KW-0633">Potassium transport</keyword>
<keyword evidence="7 13" id="KW-1133">Transmembrane helix</keyword>
<feature type="domain" description="Inward rectifier potassium channel C-terminal" evidence="15">
    <location>
        <begin position="200"/>
        <end position="371"/>
    </location>
</feature>
<evidence type="ECO:0000256" key="3">
    <source>
        <dbReference type="ARBA" id="ARBA00022538"/>
    </source>
</evidence>
<keyword evidence="5 11" id="KW-0851">Voltage-gated channel</keyword>
<dbReference type="AlphaFoldDB" id="A0ABD3V5Z5"/>
<reference evidence="17 18" key="1">
    <citation type="submission" date="2024-11" db="EMBL/GenBank/DDBJ databases">
        <title>Chromosome-level genome assembly of the freshwater bivalve Anodonta woodiana.</title>
        <authorList>
            <person name="Chen X."/>
        </authorList>
    </citation>
    <scope>NUCLEOTIDE SEQUENCE [LARGE SCALE GENOMIC DNA]</scope>
    <source>
        <strain evidence="17">MN2024</strain>
        <tissue evidence="17">Gills</tissue>
    </source>
</reference>
<gene>
    <name evidence="16" type="ORF">ACJMK2_011645</name>
    <name evidence="17" type="ORF">ACJMK2_011741</name>
</gene>
<dbReference type="PRINTS" id="PR01320">
    <property type="entry name" value="KIRCHANNEL"/>
</dbReference>
<dbReference type="EMBL" id="JBJQND010000013">
    <property type="protein sequence ID" value="KAL3856939.1"/>
    <property type="molecule type" value="Genomic_DNA"/>
</dbReference>
<feature type="region of interest" description="Disordered" evidence="12">
    <location>
        <begin position="375"/>
        <end position="445"/>
    </location>
</feature>
<organism evidence="17 18">
    <name type="scientific">Sinanodonta woodiana</name>
    <name type="common">Chinese pond mussel</name>
    <name type="synonym">Anodonta woodiana</name>
    <dbReference type="NCBI Taxonomy" id="1069815"/>
    <lineage>
        <taxon>Eukaryota</taxon>
        <taxon>Metazoa</taxon>
        <taxon>Spiralia</taxon>
        <taxon>Lophotrochozoa</taxon>
        <taxon>Mollusca</taxon>
        <taxon>Bivalvia</taxon>
        <taxon>Autobranchia</taxon>
        <taxon>Heteroconchia</taxon>
        <taxon>Palaeoheterodonta</taxon>
        <taxon>Unionida</taxon>
        <taxon>Unionoidea</taxon>
        <taxon>Unionidae</taxon>
        <taxon>Unioninae</taxon>
        <taxon>Sinanodonta</taxon>
    </lineage>
</organism>
<evidence type="ECO:0000256" key="10">
    <source>
        <dbReference type="ARBA" id="ARBA00023303"/>
    </source>
</evidence>
<dbReference type="Pfam" id="PF17655">
    <property type="entry name" value="IRK_C"/>
    <property type="match status" value="1"/>
</dbReference>
<proteinExistence type="inferred from homology"/>
<evidence type="ECO:0000256" key="1">
    <source>
        <dbReference type="ARBA" id="ARBA00004141"/>
    </source>
</evidence>
<evidence type="ECO:0000259" key="14">
    <source>
        <dbReference type="Pfam" id="PF01007"/>
    </source>
</evidence>
<evidence type="ECO:0000256" key="7">
    <source>
        <dbReference type="ARBA" id="ARBA00022989"/>
    </source>
</evidence>
<keyword evidence="9 13" id="KW-0472">Membrane</keyword>
<name>A0ABD3V5Z5_SINWO</name>
<evidence type="ECO:0000259" key="15">
    <source>
        <dbReference type="Pfam" id="PF17655"/>
    </source>
</evidence>
<evidence type="ECO:0000256" key="9">
    <source>
        <dbReference type="ARBA" id="ARBA00023136"/>
    </source>
</evidence>
<evidence type="ECO:0000256" key="6">
    <source>
        <dbReference type="ARBA" id="ARBA00022958"/>
    </source>
</evidence>
<dbReference type="Pfam" id="PF01007">
    <property type="entry name" value="IRK"/>
    <property type="match status" value="1"/>
</dbReference>
<dbReference type="PANTHER" id="PTHR11767">
    <property type="entry name" value="INWARD RECTIFIER POTASSIUM CHANNEL"/>
    <property type="match status" value="1"/>
</dbReference>
<feature type="compositionally biased region" description="Basic and acidic residues" evidence="12">
    <location>
        <begin position="380"/>
        <end position="393"/>
    </location>
</feature>
<dbReference type="InterPro" id="IPR041647">
    <property type="entry name" value="IRK_C"/>
</dbReference>
<evidence type="ECO:0000256" key="8">
    <source>
        <dbReference type="ARBA" id="ARBA00023065"/>
    </source>
</evidence>
<dbReference type="SUPFAM" id="SSF81324">
    <property type="entry name" value="Voltage-gated potassium channels"/>
    <property type="match status" value="1"/>
</dbReference>
<feature type="domain" description="Potassium channel inwardly rectifying transmembrane" evidence="14">
    <location>
        <begin position="51"/>
        <end position="193"/>
    </location>
</feature>
<evidence type="ECO:0000256" key="12">
    <source>
        <dbReference type="SAM" id="MobiDB-lite"/>
    </source>
</evidence>
<dbReference type="Gene3D" id="2.60.40.1400">
    <property type="entry name" value="G protein-activated inward rectifier potassium channel 1"/>
    <property type="match status" value="1"/>
</dbReference>
<dbReference type="SUPFAM" id="SSF81296">
    <property type="entry name" value="E set domains"/>
    <property type="match status" value="1"/>
</dbReference>
<keyword evidence="4 11" id="KW-0812">Transmembrane</keyword>
<dbReference type="GO" id="GO:0006813">
    <property type="term" value="P:potassium ion transport"/>
    <property type="evidence" value="ECO:0007669"/>
    <property type="project" value="UniProtKB-KW"/>
</dbReference>
<evidence type="ECO:0000256" key="2">
    <source>
        <dbReference type="ARBA" id="ARBA00022448"/>
    </source>
</evidence>
<keyword evidence="8 11" id="KW-0406">Ion transport</keyword>
<comment type="similarity">
    <text evidence="11">Belongs to the inward rectifier-type potassium channel (TC 1.A.2.1) family.</text>
</comment>
<evidence type="ECO:0000256" key="5">
    <source>
        <dbReference type="ARBA" id="ARBA00022882"/>
    </source>
</evidence>
<comment type="caution">
    <text evidence="17">The sequence shown here is derived from an EMBL/GenBank/DDBJ whole genome shotgun (WGS) entry which is preliminary data.</text>
</comment>
<dbReference type="InterPro" id="IPR014756">
    <property type="entry name" value="Ig_E-set"/>
</dbReference>
<accession>A0ABD3V5Z5</accession>
<dbReference type="Proteomes" id="UP001634394">
    <property type="component" value="Unassembled WGS sequence"/>
</dbReference>
<protein>
    <submittedName>
        <fullName evidence="17">Uncharacterized protein</fullName>
    </submittedName>
</protein>
<evidence type="ECO:0000256" key="4">
    <source>
        <dbReference type="ARBA" id="ARBA00022692"/>
    </source>
</evidence>
<evidence type="ECO:0000313" key="17">
    <source>
        <dbReference type="EMBL" id="KAL3857042.1"/>
    </source>
</evidence>
<dbReference type="Gene3D" id="1.10.287.70">
    <property type="match status" value="1"/>
</dbReference>